<sequence>MKKNRLPIRHAGRKLNGASTDRAMRCAASLQIVCSNPVRAKLDSGHRIVGIRYPEILIPLVEKQIQEDDMIRNMMAREQAQMIKRSMFSGEDLCLGSPDPQIPSYRPEWARLARTPSCLRHSWPIDVIKLRRDVGRWRCED</sequence>
<evidence type="ECO:0000313" key="1">
    <source>
        <dbReference type="EMBL" id="KAK2148408.1"/>
    </source>
</evidence>
<proteinExistence type="predicted"/>
<reference evidence="1" key="1">
    <citation type="journal article" date="2023" name="Mol. Biol. Evol.">
        <title>Third-Generation Sequencing Reveals the Adaptive Role of the Epigenome in Three Deep-Sea Polychaetes.</title>
        <authorList>
            <person name="Perez M."/>
            <person name="Aroh O."/>
            <person name="Sun Y."/>
            <person name="Lan Y."/>
            <person name="Juniper S.K."/>
            <person name="Young C.R."/>
            <person name="Angers B."/>
            <person name="Qian P.Y."/>
        </authorList>
    </citation>
    <scope>NUCLEOTIDE SEQUENCE</scope>
    <source>
        <strain evidence="1">P08H-3</strain>
    </source>
</reference>
<protein>
    <submittedName>
        <fullName evidence="1">Uncharacterized protein</fullName>
    </submittedName>
</protein>
<dbReference type="EMBL" id="JAODUP010000499">
    <property type="protein sequence ID" value="KAK2148408.1"/>
    <property type="molecule type" value="Genomic_DNA"/>
</dbReference>
<comment type="caution">
    <text evidence="1">The sequence shown here is derived from an EMBL/GenBank/DDBJ whole genome shotgun (WGS) entry which is preliminary data.</text>
</comment>
<accession>A0AAD9J946</accession>
<organism evidence="1 2">
    <name type="scientific">Paralvinella palmiformis</name>
    <dbReference type="NCBI Taxonomy" id="53620"/>
    <lineage>
        <taxon>Eukaryota</taxon>
        <taxon>Metazoa</taxon>
        <taxon>Spiralia</taxon>
        <taxon>Lophotrochozoa</taxon>
        <taxon>Annelida</taxon>
        <taxon>Polychaeta</taxon>
        <taxon>Sedentaria</taxon>
        <taxon>Canalipalpata</taxon>
        <taxon>Terebellida</taxon>
        <taxon>Terebelliformia</taxon>
        <taxon>Alvinellidae</taxon>
        <taxon>Paralvinella</taxon>
    </lineage>
</organism>
<name>A0AAD9J946_9ANNE</name>
<dbReference type="AlphaFoldDB" id="A0AAD9J946"/>
<dbReference type="Proteomes" id="UP001208570">
    <property type="component" value="Unassembled WGS sequence"/>
</dbReference>
<gene>
    <name evidence="1" type="ORF">LSH36_499g01038</name>
</gene>
<keyword evidence="2" id="KW-1185">Reference proteome</keyword>
<evidence type="ECO:0000313" key="2">
    <source>
        <dbReference type="Proteomes" id="UP001208570"/>
    </source>
</evidence>